<dbReference type="RefSeq" id="XP_016215186.1">
    <property type="nucleotide sequence ID" value="XM_016357097.1"/>
</dbReference>
<evidence type="ECO:0000259" key="1">
    <source>
        <dbReference type="Pfam" id="PF03795"/>
    </source>
</evidence>
<dbReference type="PANTHER" id="PTHR33606:SF3">
    <property type="entry name" value="PROTEIN YCII"/>
    <property type="match status" value="1"/>
</dbReference>
<dbReference type="Gene3D" id="3.30.70.1060">
    <property type="entry name" value="Dimeric alpha+beta barrel"/>
    <property type="match status" value="1"/>
</dbReference>
<dbReference type="EMBL" id="KN847538">
    <property type="protein sequence ID" value="KIW05317.1"/>
    <property type="molecule type" value="Genomic_DNA"/>
</dbReference>
<dbReference type="GeneID" id="27311813"/>
<name>A0A0D1XRJ7_9PEZI</name>
<reference evidence="2 3" key="1">
    <citation type="submission" date="2015-01" db="EMBL/GenBank/DDBJ databases">
        <title>The Genome Sequence of Ochroconis gallopava CBS43764.</title>
        <authorList>
            <consortium name="The Broad Institute Genomics Platform"/>
            <person name="Cuomo C."/>
            <person name="de Hoog S."/>
            <person name="Gorbushina A."/>
            <person name="Stielow B."/>
            <person name="Teixiera M."/>
            <person name="Abouelleil A."/>
            <person name="Chapman S.B."/>
            <person name="Priest M."/>
            <person name="Young S.K."/>
            <person name="Wortman J."/>
            <person name="Nusbaum C."/>
            <person name="Birren B."/>
        </authorList>
    </citation>
    <scope>NUCLEOTIDE SEQUENCE [LARGE SCALE GENOMIC DNA]</scope>
    <source>
        <strain evidence="2 3">CBS 43764</strain>
    </source>
</reference>
<dbReference type="SUPFAM" id="SSF54909">
    <property type="entry name" value="Dimeric alpha+beta barrel"/>
    <property type="match status" value="1"/>
</dbReference>
<dbReference type="OrthoDB" id="5519740at2759"/>
<dbReference type="RefSeq" id="XP_016215185.1">
    <property type="nucleotide sequence ID" value="XM_016357096.1"/>
</dbReference>
<evidence type="ECO:0000313" key="2">
    <source>
        <dbReference type="EMBL" id="KIW05316.1"/>
    </source>
</evidence>
<dbReference type="EMBL" id="KN847538">
    <property type="protein sequence ID" value="KIW05318.1"/>
    <property type="molecule type" value="Genomic_DNA"/>
</dbReference>
<protein>
    <recommendedName>
        <fullName evidence="1">YCII-related domain-containing protein</fullName>
    </recommendedName>
</protein>
<keyword evidence="3" id="KW-1185">Reference proteome</keyword>
<dbReference type="HOGENOM" id="CLU_110355_2_0_1"/>
<dbReference type="RefSeq" id="XP_016215187.1">
    <property type="nucleotide sequence ID" value="XM_016357098.1"/>
</dbReference>
<dbReference type="EMBL" id="KN847538">
    <property type="protein sequence ID" value="KIW05316.1"/>
    <property type="molecule type" value="Genomic_DNA"/>
</dbReference>
<dbReference type="Pfam" id="PF03795">
    <property type="entry name" value="YCII"/>
    <property type="match status" value="1"/>
</dbReference>
<dbReference type="InterPro" id="IPR005545">
    <property type="entry name" value="YCII"/>
</dbReference>
<dbReference type="AlphaFoldDB" id="A0A0D1XRJ7"/>
<dbReference type="InterPro" id="IPR011008">
    <property type="entry name" value="Dimeric_a/b-barrel"/>
</dbReference>
<dbReference type="VEuPathDB" id="FungiDB:PV09_03840"/>
<sequence length="164" mass="17794">MLSSSLARSSAGRIFRAPPALSPSRSSGVNVVRPRSQVRSVTAATRTMATSTGKKLEWLAVIPDHEGAIQKRLEVRSKHLEGVMPLHAENKIVMGGAFFSHPPAEGETPPPMIGSALVVYAETKEEVMQILEKDIYNTSGVWDLSKIQIWPFKSAVRSDISATA</sequence>
<evidence type="ECO:0000313" key="3">
    <source>
        <dbReference type="Proteomes" id="UP000053259"/>
    </source>
</evidence>
<dbReference type="Proteomes" id="UP000053259">
    <property type="component" value="Unassembled WGS sequence"/>
</dbReference>
<dbReference type="STRING" id="253628.A0A0D1XRJ7"/>
<dbReference type="PANTHER" id="PTHR33606">
    <property type="entry name" value="PROTEIN YCII"/>
    <property type="match status" value="1"/>
</dbReference>
<proteinExistence type="predicted"/>
<gene>
    <name evidence="2" type="ORF">PV09_03840</name>
</gene>
<organism evidence="2 3">
    <name type="scientific">Verruconis gallopava</name>
    <dbReference type="NCBI Taxonomy" id="253628"/>
    <lineage>
        <taxon>Eukaryota</taxon>
        <taxon>Fungi</taxon>
        <taxon>Dikarya</taxon>
        <taxon>Ascomycota</taxon>
        <taxon>Pezizomycotina</taxon>
        <taxon>Dothideomycetes</taxon>
        <taxon>Pleosporomycetidae</taxon>
        <taxon>Venturiales</taxon>
        <taxon>Sympoventuriaceae</taxon>
        <taxon>Verruconis</taxon>
    </lineage>
</organism>
<dbReference type="InterPro" id="IPR051807">
    <property type="entry name" value="Sec-metab_biosynth-assoc"/>
</dbReference>
<feature type="domain" description="YCII-related" evidence="1">
    <location>
        <begin position="58"/>
        <end position="147"/>
    </location>
</feature>
<accession>A0A0D1XRJ7</accession>